<gene>
    <name evidence="1" type="ORF">LCGC14_1572440</name>
</gene>
<feature type="non-terminal residue" evidence="1">
    <location>
        <position position="1"/>
    </location>
</feature>
<proteinExistence type="predicted"/>
<accession>A0A0F9LJR0</accession>
<sequence>GQGQGESCRAGPYRNAGIHADGPVQGFLDLCAVVRGKTALSSEGWKCRGFERRYSVRVTLCLCDASNGDNQALSCTKKGSKRSNFGDAALETSQLEILERIARFLPVRKIFLGYEGTGINKVYMAWGKNSLGEYIGLWGCHGVARTLEFKKGTPLKKVKFALSIDADSFIEELYKKDLLCDQQEKMIG</sequence>
<comment type="caution">
    <text evidence="1">The sequence shown here is derived from an EMBL/GenBank/DDBJ whole genome shotgun (WGS) entry which is preliminary data.</text>
</comment>
<name>A0A0F9LJR0_9ZZZZ</name>
<organism evidence="1">
    <name type="scientific">marine sediment metagenome</name>
    <dbReference type="NCBI Taxonomy" id="412755"/>
    <lineage>
        <taxon>unclassified sequences</taxon>
        <taxon>metagenomes</taxon>
        <taxon>ecological metagenomes</taxon>
    </lineage>
</organism>
<protein>
    <submittedName>
        <fullName evidence="1">Uncharacterized protein</fullName>
    </submittedName>
</protein>
<dbReference type="EMBL" id="LAZR01012280">
    <property type="protein sequence ID" value="KKM27665.1"/>
    <property type="molecule type" value="Genomic_DNA"/>
</dbReference>
<evidence type="ECO:0000313" key="1">
    <source>
        <dbReference type="EMBL" id="KKM27665.1"/>
    </source>
</evidence>
<dbReference type="AlphaFoldDB" id="A0A0F9LJR0"/>
<reference evidence="1" key="1">
    <citation type="journal article" date="2015" name="Nature">
        <title>Complex archaea that bridge the gap between prokaryotes and eukaryotes.</title>
        <authorList>
            <person name="Spang A."/>
            <person name="Saw J.H."/>
            <person name="Jorgensen S.L."/>
            <person name="Zaremba-Niedzwiedzka K."/>
            <person name="Martijn J."/>
            <person name="Lind A.E."/>
            <person name="van Eijk R."/>
            <person name="Schleper C."/>
            <person name="Guy L."/>
            <person name="Ettema T.J."/>
        </authorList>
    </citation>
    <scope>NUCLEOTIDE SEQUENCE</scope>
</reference>